<dbReference type="EMBL" id="FXXQ01000002">
    <property type="protein sequence ID" value="SMX22864.1"/>
    <property type="molecule type" value="Genomic_DNA"/>
</dbReference>
<accession>A0A238IYW8</accession>
<reference evidence="4 5" key="1">
    <citation type="submission" date="2017-05" db="EMBL/GenBank/DDBJ databases">
        <authorList>
            <person name="Song R."/>
            <person name="Chenine A.L."/>
            <person name="Ruprecht R.M."/>
        </authorList>
    </citation>
    <scope>NUCLEOTIDE SEQUENCE [LARGE SCALE GENOMIC DNA]</scope>
    <source>
        <strain evidence="4 5">CECT 8489</strain>
    </source>
</reference>
<dbReference type="InterPro" id="IPR036291">
    <property type="entry name" value="NAD(P)-bd_dom_sf"/>
</dbReference>
<evidence type="ECO:0000259" key="2">
    <source>
        <dbReference type="Pfam" id="PF01232"/>
    </source>
</evidence>
<dbReference type="InterPro" id="IPR013118">
    <property type="entry name" value="Mannitol_DH_C"/>
</dbReference>
<feature type="domain" description="Mannitol dehydrogenase C-terminal" evidence="3">
    <location>
        <begin position="286"/>
        <end position="473"/>
    </location>
</feature>
<proteinExistence type="predicted"/>
<dbReference type="InterPro" id="IPR008927">
    <property type="entry name" value="6-PGluconate_DH-like_C_sf"/>
</dbReference>
<evidence type="ECO:0000313" key="5">
    <source>
        <dbReference type="Proteomes" id="UP000201838"/>
    </source>
</evidence>
<dbReference type="SUPFAM" id="SSF51735">
    <property type="entry name" value="NAD(P)-binding Rossmann-fold domains"/>
    <property type="match status" value="1"/>
</dbReference>
<dbReference type="Gene3D" id="3.40.50.720">
    <property type="entry name" value="NAD(P)-binding Rossmann-like Domain"/>
    <property type="match status" value="1"/>
</dbReference>
<dbReference type="InterPro" id="IPR000669">
    <property type="entry name" value="Mannitol_DH"/>
</dbReference>
<sequence length="490" mass="53595">MKLSQETLHALALVVRVPNYDRSQLKPGMVHIGLGNFHRAHQAWYLHCLMQDGLAHDWAIIGAGVRAGDSIQRDRLMAQDYLTTLIELKPTETSAEITGSMIGFVPVEEENAALIAQMADPTIRIVSLTVTEGGYYIDPATKGFDSSHADMLHDAAHPSTPKTAFGAMIAALKIRRDQGVGAFTCMSCDNLQGNGDILRQTVTSLARMADGDLADWIETNCTFPNSMVDCIVPATGPNELKLVRSLGIEDASPVTHESFRQWVIEDSFCAGRPEWDKVGATFTDRVHDYESMKIRVLNGGHQIVANAGEVLSIATIAECLAHKQIGAFFEKVAKNEIIPHLAPVPGMAPSDYVELIKERFANPRIVDTTRRVAFDGSSRHPGFVIPSIKDGIAKGTSVSGLALAEAIWARMCAGQREDGSEIAANDPFWSELNSTALKAKSAPEVWLSQRKYYGDLVENRHFSGAFSAWLEIIWNEGVEAAMATYNRDEA</sequence>
<evidence type="ECO:0000256" key="1">
    <source>
        <dbReference type="ARBA" id="ARBA00023002"/>
    </source>
</evidence>
<organism evidence="4 5">
    <name type="scientific">Boseongicola aestuarii</name>
    <dbReference type="NCBI Taxonomy" id="1470561"/>
    <lineage>
        <taxon>Bacteria</taxon>
        <taxon>Pseudomonadati</taxon>
        <taxon>Pseudomonadota</taxon>
        <taxon>Alphaproteobacteria</taxon>
        <taxon>Rhodobacterales</taxon>
        <taxon>Paracoccaceae</taxon>
        <taxon>Boseongicola</taxon>
    </lineage>
</organism>
<dbReference type="InterPro" id="IPR050988">
    <property type="entry name" value="Mannitol_DH/Oxidoreductase"/>
</dbReference>
<dbReference type="Pfam" id="PF08125">
    <property type="entry name" value="Mannitol_dh_C"/>
    <property type="match status" value="1"/>
</dbReference>
<gene>
    <name evidence="4" type="primary">mtlK_1</name>
    <name evidence="4" type="ORF">BOA8489_00962</name>
</gene>
<dbReference type="InterPro" id="IPR013328">
    <property type="entry name" value="6PGD_dom2"/>
</dbReference>
<dbReference type="Pfam" id="PF01232">
    <property type="entry name" value="Mannitol_dh"/>
    <property type="match status" value="1"/>
</dbReference>
<dbReference type="RefSeq" id="WP_245813662.1">
    <property type="nucleotide sequence ID" value="NZ_FXXQ01000002.1"/>
</dbReference>
<dbReference type="EC" id="1.1.1.67" evidence="4"/>
<dbReference type="PANTHER" id="PTHR43362">
    <property type="entry name" value="MANNITOL DEHYDROGENASE DSF1-RELATED"/>
    <property type="match status" value="1"/>
</dbReference>
<protein>
    <submittedName>
        <fullName evidence="4">Mannitol 2-dehydrogenase</fullName>
        <ecNumber evidence="4">1.1.1.67</ecNumber>
    </submittedName>
</protein>
<name>A0A238IYW8_9RHOB</name>
<dbReference type="PRINTS" id="PR00084">
    <property type="entry name" value="MTLDHDRGNASE"/>
</dbReference>
<evidence type="ECO:0000259" key="3">
    <source>
        <dbReference type="Pfam" id="PF08125"/>
    </source>
</evidence>
<dbReference type="Proteomes" id="UP000201838">
    <property type="component" value="Unassembled WGS sequence"/>
</dbReference>
<dbReference type="AlphaFoldDB" id="A0A238IYW8"/>
<feature type="domain" description="Mannitol dehydrogenase N-terminal" evidence="2">
    <location>
        <begin position="29"/>
        <end position="277"/>
    </location>
</feature>
<keyword evidence="1 4" id="KW-0560">Oxidoreductase</keyword>
<evidence type="ECO:0000313" key="4">
    <source>
        <dbReference type="EMBL" id="SMX22864.1"/>
    </source>
</evidence>
<dbReference type="SUPFAM" id="SSF48179">
    <property type="entry name" value="6-phosphogluconate dehydrogenase C-terminal domain-like"/>
    <property type="match status" value="1"/>
</dbReference>
<dbReference type="PANTHER" id="PTHR43362:SF1">
    <property type="entry name" value="MANNITOL DEHYDROGENASE 2-RELATED"/>
    <property type="match status" value="1"/>
</dbReference>
<dbReference type="GO" id="GO:0050086">
    <property type="term" value="F:mannitol 2-dehydrogenase activity"/>
    <property type="evidence" value="ECO:0007669"/>
    <property type="project" value="UniProtKB-EC"/>
</dbReference>
<dbReference type="Gene3D" id="1.10.1040.10">
    <property type="entry name" value="N-(1-d-carboxylethyl)-l-norvaline Dehydrogenase, domain 2"/>
    <property type="match status" value="1"/>
</dbReference>
<dbReference type="InterPro" id="IPR013131">
    <property type="entry name" value="Mannitol_DH_N"/>
</dbReference>
<keyword evidence="5" id="KW-1185">Reference proteome</keyword>